<reference evidence="2 3" key="1">
    <citation type="submission" date="2016-03" db="EMBL/GenBank/DDBJ databases">
        <title>Deep-sea bacteria in the southern Pacific.</title>
        <authorList>
            <person name="Tang K."/>
        </authorList>
    </citation>
    <scope>NUCLEOTIDE SEQUENCE [LARGE SCALE GENOMIC DNA]</scope>
    <source>
        <strain evidence="2 3">JLT2016</strain>
    </source>
</reference>
<sequence length="66" mass="7068">MAGDAAAGARQVGAPVNVPLRCDRRRCAADRPCDHSGQGGAAQRRRPDRPIDYPTHGQSSSARNRE</sequence>
<evidence type="ECO:0000313" key="3">
    <source>
        <dbReference type="Proteomes" id="UP000186559"/>
    </source>
</evidence>
<gene>
    <name evidence="2" type="ORF">Ga0080559_TMP739</name>
</gene>
<dbReference type="STRING" id="1229727.Ga0080559_TMP739"/>
<feature type="compositionally biased region" description="Basic and acidic residues" evidence="1">
    <location>
        <begin position="21"/>
        <end position="34"/>
    </location>
</feature>
<organism evidence="2 3">
    <name type="scientific">Salipiger profundus</name>
    <dbReference type="NCBI Taxonomy" id="1229727"/>
    <lineage>
        <taxon>Bacteria</taxon>
        <taxon>Pseudomonadati</taxon>
        <taxon>Pseudomonadota</taxon>
        <taxon>Alphaproteobacteria</taxon>
        <taxon>Rhodobacterales</taxon>
        <taxon>Roseobacteraceae</taxon>
        <taxon>Salipiger</taxon>
    </lineage>
</organism>
<feature type="compositionally biased region" description="Polar residues" evidence="1">
    <location>
        <begin position="56"/>
        <end position="66"/>
    </location>
</feature>
<feature type="region of interest" description="Disordered" evidence="1">
    <location>
        <begin position="1"/>
        <end position="66"/>
    </location>
</feature>
<evidence type="ECO:0000256" key="1">
    <source>
        <dbReference type="SAM" id="MobiDB-lite"/>
    </source>
</evidence>
<dbReference type="KEGG" id="tpro:Ga0080559_TMP739"/>
<dbReference type="EMBL" id="CP014796">
    <property type="protein sequence ID" value="APX21535.1"/>
    <property type="molecule type" value="Genomic_DNA"/>
</dbReference>
<evidence type="ECO:0000313" key="2">
    <source>
        <dbReference type="EMBL" id="APX21535.1"/>
    </source>
</evidence>
<dbReference type="AlphaFoldDB" id="A0A1U7D0C5"/>
<name>A0A1U7D0C5_9RHOB</name>
<accession>A0A1U7D0C5</accession>
<proteinExistence type="predicted"/>
<dbReference type="Proteomes" id="UP000186559">
    <property type="component" value="Chromosome"/>
</dbReference>
<keyword evidence="3" id="KW-1185">Reference proteome</keyword>
<protein>
    <submittedName>
        <fullName evidence="2">Uncharacterized protein</fullName>
    </submittedName>
</protein>